<accession>A0ABT9IUC7</accession>
<evidence type="ECO:0000313" key="1">
    <source>
        <dbReference type="EMBL" id="MDP5272964.1"/>
    </source>
</evidence>
<name>A0ABT9IUC7_9BACL</name>
<sequence>MTFIEEIQDGIRYEVKQFIIDNWGSNTMVSRGRVHNIDALPGYVTYDEDTGYDDIPIEHEIEFEYFIE</sequence>
<dbReference type="RefSeq" id="WP_305990262.1">
    <property type="nucleotide sequence ID" value="NZ_JAVAMP010000001.1"/>
</dbReference>
<evidence type="ECO:0000313" key="2">
    <source>
        <dbReference type="Proteomes" id="UP001231941"/>
    </source>
</evidence>
<dbReference type="Proteomes" id="UP001231941">
    <property type="component" value="Unassembled WGS sequence"/>
</dbReference>
<keyword evidence="2" id="KW-1185">Reference proteome</keyword>
<protein>
    <submittedName>
        <fullName evidence="1">Uncharacterized protein</fullName>
    </submittedName>
</protein>
<comment type="caution">
    <text evidence="1">The sequence shown here is derived from an EMBL/GenBank/DDBJ whole genome shotgun (WGS) entry which is preliminary data.</text>
</comment>
<gene>
    <name evidence="1" type="ORF">Q5Y73_02495</name>
</gene>
<organism evidence="1 2">
    <name type="scientific">Chengkuizengella axinellae</name>
    <dbReference type="NCBI Taxonomy" id="3064388"/>
    <lineage>
        <taxon>Bacteria</taxon>
        <taxon>Bacillati</taxon>
        <taxon>Bacillota</taxon>
        <taxon>Bacilli</taxon>
        <taxon>Bacillales</taxon>
        <taxon>Paenibacillaceae</taxon>
        <taxon>Chengkuizengella</taxon>
    </lineage>
</organism>
<proteinExistence type="predicted"/>
<dbReference type="EMBL" id="JAVAMP010000001">
    <property type="protein sequence ID" value="MDP5272964.1"/>
    <property type="molecule type" value="Genomic_DNA"/>
</dbReference>
<reference evidence="1 2" key="1">
    <citation type="submission" date="2023-08" db="EMBL/GenBank/DDBJ databases">
        <authorList>
            <person name="Park J.-S."/>
        </authorList>
    </citation>
    <scope>NUCLEOTIDE SEQUENCE [LARGE SCALE GENOMIC DNA]</scope>
    <source>
        <strain evidence="1 2">2205SS18-9</strain>
    </source>
</reference>